<organism evidence="7 8">
    <name type="scientific">Candidatus Nitrohelix vancouverensis</name>
    <dbReference type="NCBI Taxonomy" id="2705534"/>
    <lineage>
        <taxon>Bacteria</taxon>
        <taxon>Pseudomonadati</taxon>
        <taxon>Nitrospinota/Tectimicrobiota group</taxon>
        <taxon>Nitrospinota</taxon>
        <taxon>Nitrospinia</taxon>
        <taxon>Nitrospinales</taxon>
        <taxon>Nitrospinaceae</taxon>
        <taxon>Candidatus Nitrohelix</taxon>
    </lineage>
</organism>
<evidence type="ECO:0000256" key="2">
    <source>
        <dbReference type="ARBA" id="ARBA00022691"/>
    </source>
</evidence>
<dbReference type="Proteomes" id="UP000594464">
    <property type="component" value="Chromosome"/>
</dbReference>
<evidence type="ECO:0000256" key="1">
    <source>
        <dbReference type="ARBA" id="ARBA00001966"/>
    </source>
</evidence>
<dbReference type="GO" id="GO:0046872">
    <property type="term" value="F:metal ion binding"/>
    <property type="evidence" value="ECO:0007669"/>
    <property type="project" value="UniProtKB-KW"/>
</dbReference>
<evidence type="ECO:0000313" key="8">
    <source>
        <dbReference type="Proteomes" id="UP000594464"/>
    </source>
</evidence>
<dbReference type="GO" id="GO:0016740">
    <property type="term" value="F:transferase activity"/>
    <property type="evidence" value="ECO:0007669"/>
    <property type="project" value="UniProtKB-KW"/>
</dbReference>
<proteinExistence type="predicted"/>
<dbReference type="EMBL" id="CP048620">
    <property type="protein sequence ID" value="QPJ64885.1"/>
    <property type="molecule type" value="Genomic_DNA"/>
</dbReference>
<dbReference type="KEGG" id="nva:G3M78_05595"/>
<dbReference type="InterPro" id="IPR058240">
    <property type="entry name" value="rSAM_sf"/>
</dbReference>
<keyword evidence="2" id="KW-0949">S-adenosyl-L-methionine</keyword>
<evidence type="ECO:0000256" key="3">
    <source>
        <dbReference type="ARBA" id="ARBA00022723"/>
    </source>
</evidence>
<keyword evidence="3" id="KW-0479">Metal-binding</keyword>
<dbReference type="PROSITE" id="PS51918">
    <property type="entry name" value="RADICAL_SAM"/>
    <property type="match status" value="1"/>
</dbReference>
<dbReference type="SFLD" id="SFLDS00029">
    <property type="entry name" value="Radical_SAM"/>
    <property type="match status" value="1"/>
</dbReference>
<accession>A0A7T0C1N6</accession>
<dbReference type="Gene3D" id="3.20.20.70">
    <property type="entry name" value="Aldolase class I"/>
    <property type="match status" value="1"/>
</dbReference>
<dbReference type="GO" id="GO:0051536">
    <property type="term" value="F:iron-sulfur cluster binding"/>
    <property type="evidence" value="ECO:0007669"/>
    <property type="project" value="UniProtKB-KW"/>
</dbReference>
<gene>
    <name evidence="7" type="primary">hpnH</name>
    <name evidence="7" type="ORF">G3M78_05595</name>
</gene>
<dbReference type="NCBIfam" id="TIGR03470">
    <property type="entry name" value="HpnH"/>
    <property type="match status" value="1"/>
</dbReference>
<dbReference type="PANTHER" id="PTHR11228:SF22">
    <property type="entry name" value="PEPTIDE BIOSYNTHESIS PROTEIN YYDG-RELATED"/>
    <property type="match status" value="1"/>
</dbReference>
<keyword evidence="5" id="KW-0411">Iron-sulfur</keyword>
<comment type="cofactor">
    <cofactor evidence="1">
        <name>[4Fe-4S] cluster</name>
        <dbReference type="ChEBI" id="CHEBI:49883"/>
    </cofactor>
</comment>
<dbReference type="SFLD" id="SFLDF00397">
    <property type="entry name" value="adenosyl-hopene_transferase"/>
    <property type="match status" value="1"/>
</dbReference>
<dbReference type="InterPro" id="IPR022563">
    <property type="entry name" value="DUF3463"/>
</dbReference>
<dbReference type="InterPro" id="IPR007197">
    <property type="entry name" value="rSAM"/>
</dbReference>
<dbReference type="InterPro" id="IPR050377">
    <property type="entry name" value="Radical_SAM_PqqE_MftC-like"/>
</dbReference>
<dbReference type="SFLD" id="SFLDG01067">
    <property type="entry name" value="SPASM/twitch_domain_containing"/>
    <property type="match status" value="1"/>
</dbReference>
<name>A0A7T0C1N6_9BACT</name>
<dbReference type="PANTHER" id="PTHR11228">
    <property type="entry name" value="RADICAL SAM DOMAIN PROTEIN"/>
    <property type="match status" value="1"/>
</dbReference>
<keyword evidence="4" id="KW-0408">Iron</keyword>
<dbReference type="AlphaFoldDB" id="A0A7T0C1N6"/>
<evidence type="ECO:0000313" key="7">
    <source>
        <dbReference type="EMBL" id="QPJ64885.1"/>
    </source>
</evidence>
<dbReference type="InterPro" id="IPR017833">
    <property type="entry name" value="Hopanoid_synth-assoc_rSAM_HpnH"/>
</dbReference>
<sequence length="334" mass="37556">MGIPIQQALKVGFYVTRQKMKGKKRYPLVLMLEPLFRCNLECIGCGKIQKPNEILKQHLSVEQCLNAARECNAPVVSIAGGEPLMHPNIVEVVEGLIAQGRYIYLCTNALLLDDFLGKLPVSPQLVLSIHLDGLEEEHDRIAAQPGTFKIAVEAVKKAKSLGYRVTSNSTFFEGTTVDQVEEFLDYLKPLGIDAMTVASAFSYPDAPDQDHFFGRANTQEFFRELLSRNKNGRWDFNHSPLYIEFLKGNKDYDCTPWGNPNYSVLGWQKPCYLLDDGYAESFQELMETTEWERYGHRNNDKCRDCTAHCGYEATAVADATSSIGNMLVSAKAMM</sequence>
<evidence type="ECO:0000256" key="5">
    <source>
        <dbReference type="ARBA" id="ARBA00023014"/>
    </source>
</evidence>
<evidence type="ECO:0000256" key="4">
    <source>
        <dbReference type="ARBA" id="ARBA00023004"/>
    </source>
</evidence>
<evidence type="ECO:0000259" key="6">
    <source>
        <dbReference type="PROSITE" id="PS51918"/>
    </source>
</evidence>
<dbReference type="InterPro" id="IPR013785">
    <property type="entry name" value="Aldolase_TIM"/>
</dbReference>
<dbReference type="SUPFAM" id="SSF102114">
    <property type="entry name" value="Radical SAM enzymes"/>
    <property type="match status" value="1"/>
</dbReference>
<keyword evidence="7" id="KW-0808">Transferase</keyword>
<dbReference type="Pfam" id="PF04055">
    <property type="entry name" value="Radical_SAM"/>
    <property type="match status" value="1"/>
</dbReference>
<dbReference type="CDD" id="cd01335">
    <property type="entry name" value="Radical_SAM"/>
    <property type="match status" value="1"/>
</dbReference>
<protein>
    <submittedName>
        <fullName evidence="7">Adenosyl-hopene transferase HpnH</fullName>
    </submittedName>
</protein>
<dbReference type="Pfam" id="PF11946">
    <property type="entry name" value="DUF3463"/>
    <property type="match status" value="1"/>
</dbReference>
<feature type="domain" description="Radical SAM core" evidence="6">
    <location>
        <begin position="20"/>
        <end position="233"/>
    </location>
</feature>
<reference evidence="8" key="1">
    <citation type="submission" date="2020-02" db="EMBL/GenBank/DDBJ databases">
        <title>Genomic and physiological characterization of two novel Nitrospinaceae genera.</title>
        <authorList>
            <person name="Mueller A.J."/>
            <person name="Jung M.-Y."/>
            <person name="Strachan C.R."/>
            <person name="Herbold C.W."/>
            <person name="Kirkegaard R.H."/>
            <person name="Daims H."/>
        </authorList>
    </citation>
    <scope>NUCLEOTIDE SEQUENCE [LARGE SCALE GENOMIC DNA]</scope>
</reference>